<gene>
    <name evidence="3" type="ORF">E6C60_1278</name>
</gene>
<feature type="region of interest" description="Disordered" evidence="1">
    <location>
        <begin position="413"/>
        <end position="485"/>
    </location>
</feature>
<evidence type="ECO:0000256" key="1">
    <source>
        <dbReference type="SAM" id="MobiDB-lite"/>
    </source>
</evidence>
<dbReference type="SMART" id="SM00257">
    <property type="entry name" value="LysM"/>
    <property type="match status" value="2"/>
</dbReference>
<proteinExistence type="predicted"/>
<feature type="compositionally biased region" description="Low complexity" evidence="1">
    <location>
        <begin position="438"/>
        <end position="470"/>
    </location>
</feature>
<keyword evidence="4" id="KW-1185">Reference proteome</keyword>
<dbReference type="CDD" id="cd00118">
    <property type="entry name" value="LysM"/>
    <property type="match status" value="2"/>
</dbReference>
<evidence type="ECO:0000259" key="2">
    <source>
        <dbReference type="PROSITE" id="PS51782"/>
    </source>
</evidence>
<dbReference type="EMBL" id="CP040396">
    <property type="protein sequence ID" value="QCT01995.1"/>
    <property type="molecule type" value="Genomic_DNA"/>
</dbReference>
<evidence type="ECO:0000313" key="3">
    <source>
        <dbReference type="EMBL" id="QCT01995.1"/>
    </source>
</evidence>
<accession>A0A4P8XHZ8</accession>
<dbReference type="SUPFAM" id="SSF54106">
    <property type="entry name" value="LysM domain"/>
    <property type="match status" value="2"/>
</dbReference>
<dbReference type="RefSeq" id="WP_138225086.1">
    <property type="nucleotide sequence ID" value="NZ_CP040396.1"/>
</dbReference>
<feature type="domain" description="LysM" evidence="2">
    <location>
        <begin position="63"/>
        <end position="108"/>
    </location>
</feature>
<dbReference type="PANTHER" id="PTHR33734">
    <property type="entry name" value="LYSM DOMAIN-CONTAINING GPI-ANCHORED PROTEIN 2"/>
    <property type="match status" value="1"/>
</dbReference>
<dbReference type="Gene3D" id="3.10.350.10">
    <property type="entry name" value="LysM domain"/>
    <property type="match status" value="2"/>
</dbReference>
<sequence>MKIHIVKQGDTLYELSQKYGVSLAKIMDANPQLVDPDQLDIGAKIKIPAEPVTVPDGSSTSIHKHTVKQGDSLWKLSKAWGVPLKNMIEANPQLKNPNALLVGEIVNIPAPSPAGAVEKKEMEAAPDLLGKTAPGSKTYTGPKEQMTAPSLPLVPDMPEAPDMPEELEIEVEIAPEIVVKPEITVSPEVVEKTVIIEKECLPDMHPSMPACPEPYTEASEAMPHFPMPCAPGDFSQSMVNPMYGGMPAPWAPTASYSMLPEMPCGCNEGSPLSPYPMWFDGGMGHPAAYPMPYGSPMSMNAGGHEMMYAGVSEYPTASGSVYPQPHEAAQHKMQSSPMAISPDYYGGVPYGQMMWGGQAIAGAGSMYHQPMHGQQQGMVMGMPSQPCQPWSTYGADMSPLPLHGPQKDCGCHGLREEDAPSQSTIQEAASEMSEGNSVTVVRPKAAKPAAKVSKQSGRSKTTSTTSTPGKNGSGKRDRKNPWINR</sequence>
<dbReference type="AlphaFoldDB" id="A0A4P8XHZ8"/>
<dbReference type="Pfam" id="PF01476">
    <property type="entry name" value="LysM"/>
    <property type="match status" value="2"/>
</dbReference>
<dbReference type="PANTHER" id="PTHR33734:SF22">
    <property type="entry name" value="MEMBRANE-BOUND LYTIC MUREIN TRANSGLYCOSYLASE D"/>
    <property type="match status" value="1"/>
</dbReference>
<feature type="domain" description="LysM" evidence="2">
    <location>
        <begin position="2"/>
        <end position="47"/>
    </location>
</feature>
<protein>
    <submittedName>
        <fullName evidence="3">Peptidoglycan-binding lysin domain-containing protein</fullName>
    </submittedName>
</protein>
<dbReference type="OrthoDB" id="2033517at2"/>
<name>A0A4P8XHZ8_9BACL</name>
<dbReference type="KEGG" id="palo:E6C60_1278"/>
<dbReference type="InterPro" id="IPR018392">
    <property type="entry name" value="LysM"/>
</dbReference>
<dbReference type="PROSITE" id="PS51782">
    <property type="entry name" value="LYSM"/>
    <property type="match status" value="2"/>
</dbReference>
<reference evidence="3 4" key="1">
    <citation type="submission" date="2019-05" db="EMBL/GenBank/DDBJ databases">
        <authorList>
            <person name="Chen C."/>
        </authorList>
    </citation>
    <scope>NUCLEOTIDE SEQUENCE [LARGE SCALE GENOMIC DNA]</scope>
    <source>
        <strain evidence="3 4">HB172198</strain>
    </source>
</reference>
<feature type="compositionally biased region" description="Polar residues" evidence="1">
    <location>
        <begin position="420"/>
        <end position="437"/>
    </location>
</feature>
<dbReference type="InterPro" id="IPR036779">
    <property type="entry name" value="LysM_dom_sf"/>
</dbReference>
<evidence type="ECO:0000313" key="4">
    <source>
        <dbReference type="Proteomes" id="UP000300879"/>
    </source>
</evidence>
<organism evidence="3 4">
    <name type="scientific">Paenibacillus algicola</name>
    <dbReference type="NCBI Taxonomy" id="2565926"/>
    <lineage>
        <taxon>Bacteria</taxon>
        <taxon>Bacillati</taxon>
        <taxon>Bacillota</taxon>
        <taxon>Bacilli</taxon>
        <taxon>Bacillales</taxon>
        <taxon>Paenibacillaceae</taxon>
        <taxon>Paenibacillus</taxon>
    </lineage>
</organism>
<feature type="region of interest" description="Disordered" evidence="1">
    <location>
        <begin position="128"/>
        <end position="150"/>
    </location>
</feature>
<dbReference type="Proteomes" id="UP000300879">
    <property type="component" value="Chromosome"/>
</dbReference>